<dbReference type="InterPro" id="IPR023796">
    <property type="entry name" value="Serpin_dom"/>
</dbReference>
<evidence type="ECO:0000313" key="15">
    <source>
        <dbReference type="EMBL" id="ELW64811.1"/>
    </source>
</evidence>
<feature type="compositionally biased region" description="Basic and acidic residues" evidence="12">
    <location>
        <begin position="672"/>
        <end position="687"/>
    </location>
</feature>
<dbReference type="InParanoid" id="L9KPU4"/>
<gene>
    <name evidence="15" type="ORF">TREES_T100010680</name>
</gene>
<dbReference type="FunFam" id="4.10.830.40:FF:000010">
    <property type="match status" value="1"/>
</dbReference>
<organism evidence="15 16">
    <name type="scientific">Tupaia chinensis</name>
    <name type="common">Chinese tree shrew</name>
    <name type="synonym">Tupaia belangeri chinensis</name>
    <dbReference type="NCBI Taxonomy" id="246437"/>
    <lineage>
        <taxon>Eukaryota</taxon>
        <taxon>Metazoa</taxon>
        <taxon>Chordata</taxon>
        <taxon>Craniata</taxon>
        <taxon>Vertebrata</taxon>
        <taxon>Euteleostomi</taxon>
        <taxon>Mammalia</taxon>
        <taxon>Eutheria</taxon>
        <taxon>Euarchontoglires</taxon>
        <taxon>Scandentia</taxon>
        <taxon>Tupaiidae</taxon>
        <taxon>Tupaia</taxon>
    </lineage>
</organism>
<dbReference type="GO" id="GO:0004867">
    <property type="term" value="F:serine-type endopeptidase inhibitor activity"/>
    <property type="evidence" value="ECO:0007669"/>
    <property type="project" value="UniProtKB-KW"/>
</dbReference>
<evidence type="ECO:0000256" key="6">
    <source>
        <dbReference type="ARBA" id="ARBA00022771"/>
    </source>
</evidence>
<dbReference type="GO" id="GO:0008270">
    <property type="term" value="F:zinc ion binding"/>
    <property type="evidence" value="ECO:0007669"/>
    <property type="project" value="UniProtKB-KW"/>
</dbReference>
<feature type="compositionally biased region" description="Polar residues" evidence="12">
    <location>
        <begin position="1118"/>
        <end position="1127"/>
    </location>
</feature>
<evidence type="ECO:0000256" key="4">
    <source>
        <dbReference type="ARBA" id="ARBA00022690"/>
    </source>
</evidence>
<dbReference type="SMART" id="SM00336">
    <property type="entry name" value="BBOX"/>
    <property type="match status" value="1"/>
</dbReference>
<evidence type="ECO:0000256" key="5">
    <source>
        <dbReference type="ARBA" id="ARBA00022729"/>
    </source>
</evidence>
<keyword evidence="3" id="KW-0964">Secreted</keyword>
<dbReference type="FunCoup" id="L9KPU4">
    <property type="interactions" value="20"/>
</dbReference>
<keyword evidence="6 10" id="KW-0863">Zinc-finger</keyword>
<dbReference type="MEROPS" id="I04.026"/>
<dbReference type="InterPro" id="IPR037688">
    <property type="entry name" value="ZBBX"/>
</dbReference>
<feature type="domain" description="B box-type" evidence="14">
    <location>
        <begin position="527"/>
        <end position="573"/>
    </location>
</feature>
<feature type="region of interest" description="Disordered" evidence="12">
    <location>
        <begin position="672"/>
        <end position="693"/>
    </location>
</feature>
<feature type="compositionally biased region" description="Polar residues" evidence="12">
    <location>
        <begin position="610"/>
        <end position="642"/>
    </location>
</feature>
<dbReference type="CDD" id="cd19818">
    <property type="entry name" value="Bbox1_ZBBX"/>
    <property type="match status" value="1"/>
</dbReference>
<comment type="similarity">
    <text evidence="2 11">Belongs to the serpin family.</text>
</comment>
<dbReference type="InterPro" id="IPR042185">
    <property type="entry name" value="Serpin_sf_2"/>
</dbReference>
<comment type="subcellular location">
    <subcellularLocation>
        <location evidence="1">Secreted</location>
    </subcellularLocation>
</comment>
<evidence type="ECO:0000259" key="14">
    <source>
        <dbReference type="PROSITE" id="PS50119"/>
    </source>
</evidence>
<keyword evidence="4" id="KW-0646">Protease inhibitor</keyword>
<feature type="region of interest" description="Disordered" evidence="12">
    <location>
        <begin position="1099"/>
        <end position="1127"/>
    </location>
</feature>
<evidence type="ECO:0000313" key="16">
    <source>
        <dbReference type="Proteomes" id="UP000011518"/>
    </source>
</evidence>
<keyword evidence="5 13" id="KW-0732">Signal</keyword>
<evidence type="ECO:0000256" key="13">
    <source>
        <dbReference type="SAM" id="SignalP"/>
    </source>
</evidence>
<dbReference type="SUPFAM" id="SSF56574">
    <property type="entry name" value="Serpins"/>
    <property type="match status" value="1"/>
</dbReference>
<feature type="chain" id="PRO_5003999595" evidence="13">
    <location>
        <begin position="19"/>
        <end position="1127"/>
    </location>
</feature>
<feature type="compositionally biased region" description="Basic and acidic residues" evidence="12">
    <location>
        <begin position="447"/>
        <end position="465"/>
    </location>
</feature>
<keyword evidence="8" id="KW-0722">Serine protease inhibitor</keyword>
<feature type="region of interest" description="Disordered" evidence="12">
    <location>
        <begin position="447"/>
        <end position="478"/>
    </location>
</feature>
<dbReference type="Gene3D" id="2.30.39.10">
    <property type="entry name" value="Alpha-1-antitrypsin, domain 1"/>
    <property type="match status" value="1"/>
</dbReference>
<reference evidence="16" key="2">
    <citation type="journal article" date="2013" name="Nat. Commun.">
        <title>Genome of the Chinese tree shrew.</title>
        <authorList>
            <person name="Fan Y."/>
            <person name="Huang Z.Y."/>
            <person name="Cao C.C."/>
            <person name="Chen C.S."/>
            <person name="Chen Y.X."/>
            <person name="Fan D.D."/>
            <person name="He J."/>
            <person name="Hou H.L."/>
            <person name="Hu L."/>
            <person name="Hu X.T."/>
            <person name="Jiang X.T."/>
            <person name="Lai R."/>
            <person name="Lang Y.S."/>
            <person name="Liang B."/>
            <person name="Liao S.G."/>
            <person name="Mu D."/>
            <person name="Ma Y.Y."/>
            <person name="Niu Y.Y."/>
            <person name="Sun X.Q."/>
            <person name="Xia J.Q."/>
            <person name="Xiao J."/>
            <person name="Xiong Z.Q."/>
            <person name="Xu L."/>
            <person name="Yang L."/>
            <person name="Zhang Y."/>
            <person name="Zhao W."/>
            <person name="Zhao X.D."/>
            <person name="Zheng Y.T."/>
            <person name="Zhou J.M."/>
            <person name="Zhu Y.B."/>
            <person name="Zhang G.J."/>
            <person name="Wang J."/>
            <person name="Yao Y.G."/>
        </authorList>
    </citation>
    <scope>NUCLEOTIDE SEQUENCE [LARGE SCALE GENOMIC DNA]</scope>
</reference>
<dbReference type="Gene3D" id="3.30.497.10">
    <property type="entry name" value="Antithrombin, subunit I, domain 2"/>
    <property type="match status" value="1"/>
</dbReference>
<dbReference type="InterPro" id="IPR042178">
    <property type="entry name" value="Serpin_sf_1"/>
</dbReference>
<dbReference type="eggNOG" id="KOG2392">
    <property type="taxonomic scope" value="Eukaryota"/>
</dbReference>
<dbReference type="FunFam" id="3.30.497.10:FF:000005">
    <property type="entry name" value="serpin I2 isoform X1"/>
    <property type="match status" value="1"/>
</dbReference>
<proteinExistence type="inferred from homology"/>
<feature type="region of interest" description="Disordered" evidence="12">
    <location>
        <begin position="746"/>
        <end position="769"/>
    </location>
</feature>
<dbReference type="Gene3D" id="4.10.830.40">
    <property type="match status" value="1"/>
</dbReference>
<dbReference type="EMBL" id="KB320711">
    <property type="protein sequence ID" value="ELW64811.1"/>
    <property type="molecule type" value="Genomic_DNA"/>
</dbReference>
<feature type="region of interest" description="Disordered" evidence="12">
    <location>
        <begin position="594"/>
        <end position="642"/>
    </location>
</feature>
<keyword evidence="6 10" id="KW-0479">Metal-binding</keyword>
<protein>
    <submittedName>
        <fullName evidence="15">Serpin I2</fullName>
    </submittedName>
</protein>
<keyword evidence="7" id="KW-0862">Zinc</keyword>
<dbReference type="Proteomes" id="UP000011518">
    <property type="component" value="Unassembled WGS sequence"/>
</dbReference>
<reference evidence="16" key="1">
    <citation type="submission" date="2012-07" db="EMBL/GenBank/DDBJ databases">
        <title>Genome of the Chinese tree shrew, a rising model animal genetically related to primates.</title>
        <authorList>
            <person name="Zhang G."/>
            <person name="Fan Y."/>
            <person name="Yao Y."/>
            <person name="Huang Z."/>
        </authorList>
    </citation>
    <scope>NUCLEOTIDE SEQUENCE [LARGE SCALE GENOMIC DNA]</scope>
</reference>
<evidence type="ECO:0000256" key="2">
    <source>
        <dbReference type="ARBA" id="ARBA00009500"/>
    </source>
</evidence>
<evidence type="ECO:0000256" key="11">
    <source>
        <dbReference type="RuleBase" id="RU000411"/>
    </source>
</evidence>
<dbReference type="AlphaFoldDB" id="L9KPU4"/>
<keyword evidence="9" id="KW-0325">Glycoprotein</keyword>
<dbReference type="InterPro" id="IPR036186">
    <property type="entry name" value="Serpin_sf"/>
</dbReference>
<dbReference type="PANTHER" id="PTHR28634:SF1">
    <property type="entry name" value="ZINC FINGER B-BOX DOMAIN-CONTAINING PROTEIN 1"/>
    <property type="match status" value="1"/>
</dbReference>
<dbReference type="GO" id="GO:0005576">
    <property type="term" value="C:extracellular region"/>
    <property type="evidence" value="ECO:0007669"/>
    <property type="project" value="UniProtKB-SubCell"/>
</dbReference>
<evidence type="ECO:0000256" key="7">
    <source>
        <dbReference type="ARBA" id="ARBA00022833"/>
    </source>
</evidence>
<accession>L9KPU4</accession>
<evidence type="ECO:0000256" key="12">
    <source>
        <dbReference type="SAM" id="MobiDB-lite"/>
    </source>
</evidence>
<evidence type="ECO:0000256" key="1">
    <source>
        <dbReference type="ARBA" id="ARBA00004613"/>
    </source>
</evidence>
<sequence length="1127" mass="127020">MDEILLWSLLLTFAGSQASRPMAQENAEFAVDLYQAVSLSHKNNIIFSPLGTTLVLGMVQLGAKGKARQQIRQTLKLQETSTGEEFSGLKSFFSAIAEKKQEFTFNLANALYLQEGFTVKEQYLHGNQEFFQSAIKLVDFQDAKACARTISTWVESKTDGKIKDMFSGEEFGPLTRLVLVNAIYFKGDWKQKFRKEDTQLTDFTKKDGSTVKIPMMKALLKTKYGYFSEFSMNYQVLELPYKGDEFSLVIILPAEDMNIEGLEGRITAHQILKWSSEMQEEEVEISLPRFKVEQKLDFKEALYSLNVTEIFSGGCDLSGITDSSEVYVSQVVQQVFFEVNEDGSEAATSTGIHVPMIMSLARNQFIANHPFLFIMKNNPTEIFASQDKSILDNLKTTVMNTKDFVVLPWGKPGNSVKLKYKNVQELRMEKVQLEFENQEMENKLREFQSARSKEKERRESTEYHWKSGKVGKLGNRSHMMSQNRGNVIKLSAGKVKLKLLKDHIKAPVKQPINHKMASSSESERPKIKGKVCGQCENKAALLICLECGEDYCSGCFAKIHQKGALKLHRTTLLQTKSQILSSVLDAAQQFIKEVHPDEPKGENISAKKASGSQLNPKSPLLQGSNSEVEITTRTSRTECTNPSGKLLCEGSFDEEASAQSFQEALNQWRAGNHDDKKQNSHAAKPDSFEDSEVQTNLKIWREPLNIEFKEDSLSYMEKLWLKKHRRTPQEQLHLLPDTFAHSCKTTREAPCSQDDSDEDSDAGTSNTDFGNIVDPDVYSFDIEKMGENSCFERNLKEKSIETESSKKSDDFCISLESKDSLPCIDLEKPSIEEKLSQDIKECLEFSNLQERPNFEDSKPTESPLLLQEIACRSKPITEQYQGLERFFIFDKNERLHLLPSHSLEGSHSCTRVTVAGDREWIPDLSLSTQADNAVVLDVLWHVQNLSSSSKQTQTGQSSRRPSTANLLLSNSVEKISSCLPSHPRSRSATARSLSRAASEISEIEYIDTSDKNEPLLDDSFDQQTLDSLEKELNLLKNFADPSEKLYSLTSEELPASNDHLLNMSQASTDLLKTSHMRGPCGIEELSSSGKDTEIQSLLSLSESSTDEEEEDFLDKQHVSTLPWSKST</sequence>
<feature type="signal peptide" evidence="13">
    <location>
        <begin position="1"/>
        <end position="18"/>
    </location>
</feature>
<dbReference type="SMART" id="SM00093">
    <property type="entry name" value="SERPIN"/>
    <property type="match status" value="1"/>
</dbReference>
<dbReference type="InterPro" id="IPR000315">
    <property type="entry name" value="Znf_B-box"/>
</dbReference>
<dbReference type="Pfam" id="PF22586">
    <property type="entry name" value="ANCHR-like_BBOX"/>
    <property type="match status" value="1"/>
</dbReference>
<name>L9KPU4_TUPCH</name>
<keyword evidence="16" id="KW-1185">Reference proteome</keyword>
<dbReference type="PROSITE" id="PS50119">
    <property type="entry name" value="ZF_BBOX"/>
    <property type="match status" value="1"/>
</dbReference>
<evidence type="ECO:0000256" key="10">
    <source>
        <dbReference type="PROSITE-ProRule" id="PRU00024"/>
    </source>
</evidence>
<dbReference type="Pfam" id="PF00079">
    <property type="entry name" value="Serpin"/>
    <property type="match status" value="1"/>
</dbReference>
<evidence type="ECO:0000256" key="8">
    <source>
        <dbReference type="ARBA" id="ARBA00022900"/>
    </source>
</evidence>
<dbReference type="PANTHER" id="PTHR28634">
    <property type="entry name" value="ZINC FINGER B-BOX DOMAIN-CONTAINING PROTEIN 1"/>
    <property type="match status" value="1"/>
</dbReference>
<evidence type="ECO:0000256" key="9">
    <source>
        <dbReference type="ARBA" id="ARBA00023180"/>
    </source>
</evidence>
<evidence type="ECO:0000256" key="3">
    <source>
        <dbReference type="ARBA" id="ARBA00022525"/>
    </source>
</evidence>